<dbReference type="InterPro" id="IPR033900">
    <property type="entry name" value="Gram_neg_porin_domain"/>
</dbReference>
<proteinExistence type="predicted"/>
<evidence type="ECO:0000259" key="12">
    <source>
        <dbReference type="Pfam" id="PF13609"/>
    </source>
</evidence>
<dbReference type="PANTHER" id="PTHR34501">
    <property type="entry name" value="PROTEIN YDDL-RELATED"/>
    <property type="match status" value="1"/>
</dbReference>
<dbReference type="Proteomes" id="UP000264036">
    <property type="component" value="Unassembled WGS sequence"/>
</dbReference>
<sequence length="401" mass="42748">MKKTLLAAALVTGFAGVAHAETSVTLYGLVDAGIGYQQTKVTQGDAFTKTRDIGLINGVKNGNRWGLKGAEDLGNGTSAIFQLESGFDLGNGRSLQGNRLFGRQAYVGLKGDSWGALTLGRQYNLAADIVAPIDPFGVGFMQAGVLSGAFGASTFARMDNSIKYVTPDFSGFKLGVAYAGKNNKTTSSDGFNDFEERNTSNWISVGAGYNSGPITVSASYDRFRTDFRDTDGDIKGTTHMWNLFGSYDFDVVKLHLGYGQVRGSMSNDIIVENGAGSTGLNAALNDFTTVTNPNSSAFGMNYAETNGYRQQAWMAGLTAPVGDQGKVLFSYQGSATKNTGDAFDGVKGKLHIFSLGYVHNLSKRTSLYAIASYGTGKLKFDNAENVKLKSTLVGVGMQHRF</sequence>
<dbReference type="InterPro" id="IPR023614">
    <property type="entry name" value="Porin_dom_sf"/>
</dbReference>
<organism evidence="13 14">
    <name type="scientific">Advenella kashmirensis</name>
    <dbReference type="NCBI Taxonomy" id="310575"/>
    <lineage>
        <taxon>Bacteria</taxon>
        <taxon>Pseudomonadati</taxon>
        <taxon>Pseudomonadota</taxon>
        <taxon>Betaproteobacteria</taxon>
        <taxon>Burkholderiales</taxon>
        <taxon>Alcaligenaceae</taxon>
    </lineage>
</organism>
<keyword evidence="6 11" id="KW-0732">Signal</keyword>
<evidence type="ECO:0000313" key="13">
    <source>
        <dbReference type="EMBL" id="HBP29051.1"/>
    </source>
</evidence>
<gene>
    <name evidence="13" type="ORF">DD666_06520</name>
</gene>
<dbReference type="InterPro" id="IPR002299">
    <property type="entry name" value="Porin_Neis"/>
</dbReference>
<dbReference type="SUPFAM" id="SSF56935">
    <property type="entry name" value="Porins"/>
    <property type="match status" value="1"/>
</dbReference>
<comment type="subunit">
    <text evidence="2">Homotrimer.</text>
</comment>
<keyword evidence="7" id="KW-0406">Ion transport</keyword>
<feature type="signal peptide" evidence="11">
    <location>
        <begin position="1"/>
        <end position="20"/>
    </location>
</feature>
<accession>A0A356LEQ7</accession>
<feature type="chain" id="PRO_5016966977" evidence="11">
    <location>
        <begin position="21"/>
        <end position="401"/>
    </location>
</feature>
<name>A0A356LEQ7_9BURK</name>
<evidence type="ECO:0000256" key="2">
    <source>
        <dbReference type="ARBA" id="ARBA00011233"/>
    </source>
</evidence>
<dbReference type="PRINTS" id="PR00184">
    <property type="entry name" value="NEISSPPORIN"/>
</dbReference>
<keyword evidence="9" id="KW-0472">Membrane</keyword>
<dbReference type="GO" id="GO:0034220">
    <property type="term" value="P:monoatomic ion transmembrane transport"/>
    <property type="evidence" value="ECO:0007669"/>
    <property type="project" value="InterPro"/>
</dbReference>
<feature type="domain" description="Porin" evidence="12">
    <location>
        <begin position="7"/>
        <end position="374"/>
    </location>
</feature>
<evidence type="ECO:0000256" key="9">
    <source>
        <dbReference type="ARBA" id="ARBA00023136"/>
    </source>
</evidence>
<dbReference type="Gene3D" id="2.40.160.10">
    <property type="entry name" value="Porin"/>
    <property type="match status" value="1"/>
</dbReference>
<keyword evidence="4" id="KW-1134">Transmembrane beta strand</keyword>
<dbReference type="Pfam" id="PF13609">
    <property type="entry name" value="Porin_4"/>
    <property type="match status" value="1"/>
</dbReference>
<evidence type="ECO:0000256" key="5">
    <source>
        <dbReference type="ARBA" id="ARBA00022692"/>
    </source>
</evidence>
<keyword evidence="8" id="KW-0626">Porin</keyword>
<protein>
    <submittedName>
        <fullName evidence="13">Porin</fullName>
    </submittedName>
</protein>
<keyword evidence="5" id="KW-0812">Transmembrane</keyword>
<dbReference type="GO" id="GO:0009279">
    <property type="term" value="C:cell outer membrane"/>
    <property type="evidence" value="ECO:0007669"/>
    <property type="project" value="UniProtKB-SubCell"/>
</dbReference>
<evidence type="ECO:0000256" key="8">
    <source>
        <dbReference type="ARBA" id="ARBA00023114"/>
    </source>
</evidence>
<evidence type="ECO:0000256" key="10">
    <source>
        <dbReference type="ARBA" id="ARBA00023237"/>
    </source>
</evidence>
<dbReference type="AlphaFoldDB" id="A0A356LEQ7"/>
<dbReference type="CDD" id="cd00342">
    <property type="entry name" value="gram_neg_porins"/>
    <property type="match status" value="1"/>
</dbReference>
<dbReference type="PRINTS" id="PR00182">
    <property type="entry name" value="ECOLNEIPORIN"/>
</dbReference>
<evidence type="ECO:0000256" key="1">
    <source>
        <dbReference type="ARBA" id="ARBA00004571"/>
    </source>
</evidence>
<evidence type="ECO:0000256" key="7">
    <source>
        <dbReference type="ARBA" id="ARBA00023065"/>
    </source>
</evidence>
<dbReference type="InterPro" id="IPR001702">
    <property type="entry name" value="Porin_Gram-ve"/>
</dbReference>
<evidence type="ECO:0000256" key="6">
    <source>
        <dbReference type="ARBA" id="ARBA00022729"/>
    </source>
</evidence>
<dbReference type="InterPro" id="IPR050298">
    <property type="entry name" value="Gram-neg_bact_OMP"/>
</dbReference>
<comment type="subcellular location">
    <subcellularLocation>
        <location evidence="1">Cell outer membrane</location>
        <topology evidence="1">Multi-pass membrane protein</topology>
    </subcellularLocation>
</comment>
<dbReference type="GO" id="GO:0015288">
    <property type="term" value="F:porin activity"/>
    <property type="evidence" value="ECO:0007669"/>
    <property type="project" value="UniProtKB-KW"/>
</dbReference>
<dbReference type="GO" id="GO:0046930">
    <property type="term" value="C:pore complex"/>
    <property type="evidence" value="ECO:0007669"/>
    <property type="project" value="UniProtKB-KW"/>
</dbReference>
<evidence type="ECO:0000313" key="14">
    <source>
        <dbReference type="Proteomes" id="UP000264036"/>
    </source>
</evidence>
<dbReference type="EMBL" id="DOEK01000013">
    <property type="protein sequence ID" value="HBP29051.1"/>
    <property type="molecule type" value="Genomic_DNA"/>
</dbReference>
<keyword evidence="10" id="KW-0998">Cell outer membrane</keyword>
<reference evidence="13 14" key="1">
    <citation type="journal article" date="2018" name="Nat. Biotechnol.">
        <title>A standardized bacterial taxonomy based on genome phylogeny substantially revises the tree of life.</title>
        <authorList>
            <person name="Parks D.H."/>
            <person name="Chuvochina M."/>
            <person name="Waite D.W."/>
            <person name="Rinke C."/>
            <person name="Skarshewski A."/>
            <person name="Chaumeil P.A."/>
            <person name="Hugenholtz P."/>
        </authorList>
    </citation>
    <scope>NUCLEOTIDE SEQUENCE [LARGE SCALE GENOMIC DNA]</scope>
    <source>
        <strain evidence="13">UBA10707</strain>
    </source>
</reference>
<dbReference type="PANTHER" id="PTHR34501:SF9">
    <property type="entry name" value="MAJOR OUTER MEMBRANE PROTEIN P.IA"/>
    <property type="match status" value="1"/>
</dbReference>
<evidence type="ECO:0000256" key="11">
    <source>
        <dbReference type="SAM" id="SignalP"/>
    </source>
</evidence>
<keyword evidence="3" id="KW-0813">Transport</keyword>
<comment type="caution">
    <text evidence="13">The sequence shown here is derived from an EMBL/GenBank/DDBJ whole genome shotgun (WGS) entry which is preliminary data.</text>
</comment>
<evidence type="ECO:0000256" key="4">
    <source>
        <dbReference type="ARBA" id="ARBA00022452"/>
    </source>
</evidence>
<evidence type="ECO:0000256" key="3">
    <source>
        <dbReference type="ARBA" id="ARBA00022448"/>
    </source>
</evidence>